<name>A0A378QPL6_9GAMM</name>
<keyword evidence="3" id="KW-1185">Reference proteome</keyword>
<dbReference type="EMBL" id="MXAP01000026">
    <property type="protein sequence ID" value="OPH39724.1"/>
    <property type="molecule type" value="Genomic_DNA"/>
</dbReference>
<dbReference type="EMBL" id="UGQF01000001">
    <property type="protein sequence ID" value="STZ02805.1"/>
    <property type="molecule type" value="Genomic_DNA"/>
</dbReference>
<evidence type="ECO:0000313" key="4">
    <source>
        <dbReference type="Proteomes" id="UP000254618"/>
    </source>
</evidence>
<dbReference type="Proteomes" id="UP000190777">
    <property type="component" value="Unassembled WGS sequence"/>
</dbReference>
<protein>
    <submittedName>
        <fullName evidence="2">Uncharacterized protein</fullName>
    </submittedName>
</protein>
<evidence type="ECO:0000313" key="2">
    <source>
        <dbReference type="EMBL" id="STZ02805.1"/>
    </source>
</evidence>
<evidence type="ECO:0000313" key="3">
    <source>
        <dbReference type="Proteomes" id="UP000190777"/>
    </source>
</evidence>
<dbReference type="Proteomes" id="UP000254618">
    <property type="component" value="Unassembled WGS sequence"/>
</dbReference>
<organism evidence="2 4">
    <name type="scientific">Moraxella equi</name>
    <dbReference type="NCBI Taxonomy" id="60442"/>
    <lineage>
        <taxon>Bacteria</taxon>
        <taxon>Pseudomonadati</taxon>
        <taxon>Pseudomonadota</taxon>
        <taxon>Gammaproteobacteria</taxon>
        <taxon>Moraxellales</taxon>
        <taxon>Moraxellaceae</taxon>
        <taxon>Moraxella</taxon>
    </lineage>
</organism>
<accession>A0A378QPL6</accession>
<dbReference type="AlphaFoldDB" id="A0A378QPL6"/>
<gene>
    <name evidence="1" type="ORF">B5J93_02855</name>
    <name evidence="2" type="ORF">NCTC11012_01034</name>
</gene>
<evidence type="ECO:0000313" key="1">
    <source>
        <dbReference type="EMBL" id="OPH39724.1"/>
    </source>
</evidence>
<reference evidence="2 4" key="2">
    <citation type="submission" date="2018-06" db="EMBL/GenBank/DDBJ databases">
        <authorList>
            <consortium name="Pathogen Informatics"/>
            <person name="Doyle S."/>
        </authorList>
    </citation>
    <scope>NUCLEOTIDE SEQUENCE [LARGE SCALE GENOMIC DNA]</scope>
    <source>
        <strain evidence="2 4">NCTC11012</strain>
    </source>
</reference>
<reference evidence="1 3" key="1">
    <citation type="submission" date="2017-03" db="EMBL/GenBank/DDBJ databases">
        <title>Draft genome sequence of Moraxella equi CCUG 4950T type strain.</title>
        <authorList>
            <person name="Salva-Serra F."/>
            <person name="Engstrom-Jakobsson H."/>
            <person name="Thorell K."/>
            <person name="Jaen-Luchoro D."/>
            <person name="Gonzales-Siles L."/>
            <person name="Karlsson R."/>
            <person name="Yazdan S."/>
            <person name="Boulund F."/>
            <person name="Johnning A."/>
            <person name="Engstrand L."/>
            <person name="Kristiansson E."/>
            <person name="Moore E."/>
        </authorList>
    </citation>
    <scope>NUCLEOTIDE SEQUENCE [LARGE SCALE GENOMIC DNA]</scope>
    <source>
        <strain evidence="1 3">CCUG 4950</strain>
    </source>
</reference>
<sequence length="155" mass="17933">MIKYWFAIPILLVSSLVVAAGENIKLYETKYFNKKSCLVKNLTKLSNNGAELLNNGVLMTDNPIIRVNLLNDKGDVCYYFYYEPVVIFHINTELNNGMVKITEIPGSAMNTSWYEVNYKLDVRNKRLIYKQSYVIDFSLDESGNWIENKIIQSNK</sequence>
<proteinExistence type="predicted"/>